<dbReference type="Gene3D" id="3.30.420.130">
    <property type="entry name" value="Dinitrogenase iron-molybdenum cofactor biosynthesis domain"/>
    <property type="match status" value="1"/>
</dbReference>
<dbReference type="InterPro" id="IPR036105">
    <property type="entry name" value="DiNase_FeMo-co_biosyn_sf"/>
</dbReference>
<sequence length="165" mass="18513">MEIQQPDRALQLVQPIDESSISAKVAMATSDRLTVDEHFGTASHFLIFALLDQQWQLQKIIEYGATQRKHDQNKLLSRIESLADCNAVYANAIGPSAVKKLLKLQVQPVIVAEKSPIKSLLTQLISDEKNGQAPWLKPNLSKTANVKAQPLTREKMLDLLDEEWD</sequence>
<evidence type="ECO:0000259" key="2">
    <source>
        <dbReference type="Pfam" id="PF02579"/>
    </source>
</evidence>
<name>A0A5C8Z6X6_9GAMM</name>
<dbReference type="PANTHER" id="PTHR33937">
    <property type="entry name" value="IRON-MOLYBDENUM PROTEIN-RELATED-RELATED"/>
    <property type="match status" value="1"/>
</dbReference>
<reference evidence="3 4" key="1">
    <citation type="submission" date="2019-07" db="EMBL/GenBank/DDBJ databases">
        <title>Reinekea sp. strain SSH23 genome sequencing and assembly.</title>
        <authorList>
            <person name="Kim I."/>
        </authorList>
    </citation>
    <scope>NUCLEOTIDE SEQUENCE [LARGE SCALE GENOMIC DNA]</scope>
    <source>
        <strain evidence="3 4">SSH23</strain>
    </source>
</reference>
<dbReference type="SUPFAM" id="SSF53146">
    <property type="entry name" value="Nitrogenase accessory factor-like"/>
    <property type="match status" value="1"/>
</dbReference>
<keyword evidence="1" id="KW-0535">Nitrogen fixation</keyword>
<dbReference type="OrthoDB" id="9797941at2"/>
<dbReference type="InterPro" id="IPR003731">
    <property type="entry name" value="Di-Nase_FeMo-co_biosynth"/>
</dbReference>
<comment type="caution">
    <text evidence="3">The sequence shown here is derived from an EMBL/GenBank/DDBJ whole genome shotgun (WGS) entry which is preliminary data.</text>
</comment>
<organism evidence="3 4">
    <name type="scientific">Reinekea thalattae</name>
    <dbReference type="NCBI Taxonomy" id="2593301"/>
    <lineage>
        <taxon>Bacteria</taxon>
        <taxon>Pseudomonadati</taxon>
        <taxon>Pseudomonadota</taxon>
        <taxon>Gammaproteobacteria</taxon>
        <taxon>Oceanospirillales</taxon>
        <taxon>Saccharospirillaceae</taxon>
        <taxon>Reinekea</taxon>
    </lineage>
</organism>
<keyword evidence="4" id="KW-1185">Reference proteome</keyword>
<gene>
    <name evidence="3" type="ORF">FME95_00280</name>
</gene>
<dbReference type="InterPro" id="IPR051840">
    <property type="entry name" value="NifX/NifY_domain"/>
</dbReference>
<evidence type="ECO:0000256" key="1">
    <source>
        <dbReference type="ARBA" id="ARBA00023231"/>
    </source>
</evidence>
<protein>
    <recommendedName>
        <fullName evidence="2">Dinitrogenase iron-molybdenum cofactor biosynthesis domain-containing protein</fullName>
    </recommendedName>
</protein>
<dbReference type="AlphaFoldDB" id="A0A5C8Z6X6"/>
<dbReference type="EMBL" id="VKAD01000001">
    <property type="protein sequence ID" value="TXR53053.1"/>
    <property type="molecule type" value="Genomic_DNA"/>
</dbReference>
<feature type="domain" description="Dinitrogenase iron-molybdenum cofactor biosynthesis" evidence="2">
    <location>
        <begin position="34"/>
        <end position="125"/>
    </location>
</feature>
<accession>A0A5C8Z6X6</accession>
<dbReference type="Pfam" id="PF02579">
    <property type="entry name" value="Nitro_FeMo-Co"/>
    <property type="match status" value="1"/>
</dbReference>
<proteinExistence type="predicted"/>
<dbReference type="Proteomes" id="UP000321764">
    <property type="component" value="Unassembled WGS sequence"/>
</dbReference>
<evidence type="ECO:0000313" key="3">
    <source>
        <dbReference type="EMBL" id="TXR53053.1"/>
    </source>
</evidence>
<evidence type="ECO:0000313" key="4">
    <source>
        <dbReference type="Proteomes" id="UP000321764"/>
    </source>
</evidence>
<dbReference type="PANTHER" id="PTHR33937:SF1">
    <property type="entry name" value="IRON-MOLIBDENUM COFACTOR PROCESSING PROTEIN"/>
    <property type="match status" value="1"/>
</dbReference>
<dbReference type="RefSeq" id="WP_147711925.1">
    <property type="nucleotide sequence ID" value="NZ_VKAD01000001.1"/>
</dbReference>